<proteinExistence type="predicted"/>
<protein>
    <submittedName>
        <fullName evidence="1">Peroxiredoxin</fullName>
    </submittedName>
</protein>
<name>A0A7W0CBJ4_9BACT</name>
<dbReference type="SUPFAM" id="SSF52833">
    <property type="entry name" value="Thioredoxin-like"/>
    <property type="match status" value="1"/>
</dbReference>
<evidence type="ECO:0000313" key="2">
    <source>
        <dbReference type="Proteomes" id="UP000525298"/>
    </source>
</evidence>
<dbReference type="Proteomes" id="UP000525298">
    <property type="component" value="Unassembled WGS sequence"/>
</dbReference>
<comment type="caution">
    <text evidence="1">The sequence shown here is derived from an EMBL/GenBank/DDBJ whole genome shotgun (WGS) entry which is preliminary data.</text>
</comment>
<evidence type="ECO:0000313" key="1">
    <source>
        <dbReference type="EMBL" id="MBA2882742.1"/>
    </source>
</evidence>
<sequence>MASHRKFIEKHDLDDLTLLSDEDGKITGIYNADHWLLPVASRVYIIVNKDGRIVYRKNKGIFLLKNQTETLLQAIDEQL</sequence>
<organism evidence="1 2">
    <name type="scientific">Desulfosalsimonas propionicica</name>
    <dbReference type="NCBI Taxonomy" id="332175"/>
    <lineage>
        <taxon>Bacteria</taxon>
        <taxon>Pseudomonadati</taxon>
        <taxon>Thermodesulfobacteriota</taxon>
        <taxon>Desulfobacteria</taxon>
        <taxon>Desulfobacterales</taxon>
        <taxon>Desulfosalsimonadaceae</taxon>
        <taxon>Desulfosalsimonas</taxon>
    </lineage>
</organism>
<keyword evidence="2" id="KW-1185">Reference proteome</keyword>
<dbReference type="EMBL" id="JACDUS010000012">
    <property type="protein sequence ID" value="MBA2882742.1"/>
    <property type="molecule type" value="Genomic_DNA"/>
</dbReference>
<accession>A0A7W0CBJ4</accession>
<gene>
    <name evidence="1" type="ORF">HNR65_003097</name>
</gene>
<reference evidence="1 2" key="1">
    <citation type="submission" date="2020-07" db="EMBL/GenBank/DDBJ databases">
        <title>Genomic Encyclopedia of Type Strains, Phase IV (KMG-IV): sequencing the most valuable type-strain genomes for metagenomic binning, comparative biology and taxonomic classification.</title>
        <authorList>
            <person name="Goeker M."/>
        </authorList>
    </citation>
    <scope>NUCLEOTIDE SEQUENCE [LARGE SCALE GENOMIC DNA]</scope>
    <source>
        <strain evidence="1 2">DSM 17721</strain>
    </source>
</reference>
<dbReference type="InterPro" id="IPR036249">
    <property type="entry name" value="Thioredoxin-like_sf"/>
</dbReference>
<dbReference type="AlphaFoldDB" id="A0A7W0CBJ4"/>
<dbReference type="Gene3D" id="3.40.30.10">
    <property type="entry name" value="Glutaredoxin"/>
    <property type="match status" value="1"/>
</dbReference>